<accession>A0A381LK55</accession>
<proteinExistence type="predicted"/>
<evidence type="ECO:0000313" key="1">
    <source>
        <dbReference type="EMBL" id="SUZ13536.1"/>
    </source>
</evidence>
<protein>
    <submittedName>
        <fullName evidence="1">Bgt-20573</fullName>
    </submittedName>
</protein>
<gene>
    <name evidence="1" type="ORF">BGT96224V2_LOCUS6696</name>
</gene>
<dbReference type="AlphaFoldDB" id="A0A381LK55"/>
<reference evidence="1" key="1">
    <citation type="submission" date="2018-07" db="EMBL/GenBank/DDBJ databases">
        <authorList>
            <person name="Quirk P.G."/>
            <person name="Krulwich T.A."/>
        </authorList>
    </citation>
    <scope>NUCLEOTIDE SEQUENCE</scope>
    <source>
        <strain evidence="1">96224</strain>
    </source>
</reference>
<sequence>MKKQTWHRSIQRNYRHNEGIYEDLIASSAKLVFQRLAGESKKYLCKYKIPQLYE</sequence>
<organism evidence="1">
    <name type="scientific">Blumeria graminis f. sp. tritici 96224</name>
    <dbReference type="NCBI Taxonomy" id="1268274"/>
    <lineage>
        <taxon>Eukaryota</taxon>
        <taxon>Fungi</taxon>
        <taxon>Dikarya</taxon>
        <taxon>Ascomycota</taxon>
        <taxon>Pezizomycotina</taxon>
        <taxon>Leotiomycetes</taxon>
        <taxon>Erysiphales</taxon>
        <taxon>Erysiphaceae</taxon>
        <taxon>Blumeria</taxon>
    </lineage>
</organism>
<dbReference type="EMBL" id="UIGY01000241">
    <property type="protein sequence ID" value="SUZ13536.1"/>
    <property type="molecule type" value="Genomic_DNA"/>
</dbReference>
<name>A0A381LK55_BLUGR</name>